<keyword evidence="7" id="KW-1185">Reference proteome</keyword>
<evidence type="ECO:0000313" key="6">
    <source>
        <dbReference type="EMBL" id="RTQ46001.1"/>
    </source>
</evidence>
<gene>
    <name evidence="6" type="ORF">EJV47_22850</name>
</gene>
<evidence type="ECO:0000256" key="1">
    <source>
        <dbReference type="ARBA" id="ARBA00022553"/>
    </source>
</evidence>
<dbReference type="GO" id="GO:0004540">
    <property type="term" value="F:RNA nuclease activity"/>
    <property type="evidence" value="ECO:0007669"/>
    <property type="project" value="InterPro"/>
</dbReference>
<dbReference type="InterPro" id="IPR008201">
    <property type="entry name" value="HepT-like"/>
</dbReference>
<dbReference type="PANTHER" id="PTHR34139:SF1">
    <property type="entry name" value="RNASE MJ1380-RELATED"/>
    <property type="match status" value="1"/>
</dbReference>
<dbReference type="Proteomes" id="UP000282184">
    <property type="component" value="Unassembled WGS sequence"/>
</dbReference>
<protein>
    <submittedName>
        <fullName evidence="6">DUF86 domain-containing protein</fullName>
    </submittedName>
</protein>
<dbReference type="AlphaFoldDB" id="A0A3S0H2Y8"/>
<evidence type="ECO:0000256" key="5">
    <source>
        <dbReference type="ARBA" id="ARBA00022801"/>
    </source>
</evidence>
<dbReference type="EMBL" id="RXOF01000017">
    <property type="protein sequence ID" value="RTQ46001.1"/>
    <property type="molecule type" value="Genomic_DNA"/>
</dbReference>
<keyword evidence="4" id="KW-0547">Nucleotide-binding</keyword>
<reference evidence="6 7" key="1">
    <citation type="submission" date="2018-12" db="EMBL/GenBank/DDBJ databases">
        <title>Hymenobacter gummosus sp. nov., isolated from a spring.</title>
        <authorList>
            <person name="Nie L."/>
        </authorList>
    </citation>
    <scope>NUCLEOTIDE SEQUENCE [LARGE SCALE GENOMIC DNA]</scope>
    <source>
        <strain evidence="6 7">KCTC 52166</strain>
    </source>
</reference>
<evidence type="ECO:0000256" key="2">
    <source>
        <dbReference type="ARBA" id="ARBA00022649"/>
    </source>
</evidence>
<name>A0A3S0H2Y8_9BACT</name>
<dbReference type="OrthoDB" id="955324at2"/>
<keyword evidence="3" id="KW-0540">Nuclease</keyword>
<organism evidence="6 7">
    <name type="scientific">Hymenobacter gummosus</name>
    <dbReference type="NCBI Taxonomy" id="1776032"/>
    <lineage>
        <taxon>Bacteria</taxon>
        <taxon>Pseudomonadati</taxon>
        <taxon>Bacteroidota</taxon>
        <taxon>Cytophagia</taxon>
        <taxon>Cytophagales</taxon>
        <taxon>Hymenobacteraceae</taxon>
        <taxon>Hymenobacter</taxon>
    </lineage>
</organism>
<sequence length="113" mass="13020">MQPEIRACLHDVLQAIEEIESFFAGQPLDFTRYQQDVRTRRATERNLEIMGEAVGRMLKFDPAFQLPNARQIIATRNRIIHGYDSVSDEMVWSIVVRHLPQLKQEVAALLAAE</sequence>
<evidence type="ECO:0000313" key="7">
    <source>
        <dbReference type="Proteomes" id="UP000282184"/>
    </source>
</evidence>
<dbReference type="Pfam" id="PF01934">
    <property type="entry name" value="HepT-like"/>
    <property type="match status" value="1"/>
</dbReference>
<keyword evidence="5" id="KW-0378">Hydrolase</keyword>
<dbReference type="PANTHER" id="PTHR34139">
    <property type="entry name" value="UPF0331 PROTEIN MJ0127"/>
    <property type="match status" value="1"/>
</dbReference>
<proteinExistence type="predicted"/>
<dbReference type="InterPro" id="IPR051813">
    <property type="entry name" value="HepT_RNase_toxin"/>
</dbReference>
<keyword evidence="2" id="KW-1277">Toxin-antitoxin system</keyword>
<dbReference type="GO" id="GO:0110001">
    <property type="term" value="C:toxin-antitoxin complex"/>
    <property type="evidence" value="ECO:0007669"/>
    <property type="project" value="InterPro"/>
</dbReference>
<comment type="caution">
    <text evidence="6">The sequence shown here is derived from an EMBL/GenBank/DDBJ whole genome shotgun (WGS) entry which is preliminary data.</text>
</comment>
<dbReference type="GO" id="GO:0016787">
    <property type="term" value="F:hydrolase activity"/>
    <property type="evidence" value="ECO:0007669"/>
    <property type="project" value="UniProtKB-KW"/>
</dbReference>
<evidence type="ECO:0000256" key="3">
    <source>
        <dbReference type="ARBA" id="ARBA00022722"/>
    </source>
</evidence>
<keyword evidence="1" id="KW-0597">Phosphoprotein</keyword>
<evidence type="ECO:0000256" key="4">
    <source>
        <dbReference type="ARBA" id="ARBA00022741"/>
    </source>
</evidence>
<dbReference type="GO" id="GO:0000166">
    <property type="term" value="F:nucleotide binding"/>
    <property type="evidence" value="ECO:0007669"/>
    <property type="project" value="UniProtKB-KW"/>
</dbReference>
<dbReference type="RefSeq" id="WP_126695537.1">
    <property type="nucleotide sequence ID" value="NZ_RXOF01000017.1"/>
</dbReference>
<accession>A0A3S0H2Y8</accession>